<dbReference type="SUPFAM" id="SSF52172">
    <property type="entry name" value="CheY-like"/>
    <property type="match status" value="1"/>
</dbReference>
<keyword evidence="9" id="KW-1185">Reference proteome</keyword>
<evidence type="ECO:0000256" key="5">
    <source>
        <dbReference type="PROSITE-ProRule" id="PRU00169"/>
    </source>
</evidence>
<keyword evidence="3" id="KW-0238">DNA-binding</keyword>
<protein>
    <submittedName>
        <fullName evidence="8">Two component transcriptional regulator, LuxR family</fullName>
    </submittedName>
</protein>
<dbReference type="CDD" id="cd06170">
    <property type="entry name" value="LuxR_C_like"/>
    <property type="match status" value="1"/>
</dbReference>
<dbReference type="PRINTS" id="PR00038">
    <property type="entry name" value="HTHLUXR"/>
</dbReference>
<dbReference type="SUPFAM" id="SSF46894">
    <property type="entry name" value="C-terminal effector domain of the bipartite response regulators"/>
    <property type="match status" value="1"/>
</dbReference>
<dbReference type="InterPro" id="IPR058245">
    <property type="entry name" value="NreC/VraR/RcsB-like_REC"/>
</dbReference>
<dbReference type="InterPro" id="IPR016032">
    <property type="entry name" value="Sig_transdc_resp-reg_C-effctor"/>
</dbReference>
<dbReference type="SMART" id="SM00421">
    <property type="entry name" value="HTH_LUXR"/>
    <property type="match status" value="1"/>
</dbReference>
<dbReference type="Pfam" id="PF00072">
    <property type="entry name" value="Response_reg"/>
    <property type="match status" value="1"/>
</dbReference>
<reference evidence="8 9" key="1">
    <citation type="journal article" date="2013" name="PLoS ONE">
        <title>Genomic analysis of Melioribacter roseus, facultatively anaerobic organotrophic bacterium representing a novel deep lineage within Bacteriodetes/Chlorobi group.</title>
        <authorList>
            <person name="Kadnikov V.V."/>
            <person name="Mardanov A.V."/>
            <person name="Podosokorskaya O.A."/>
            <person name="Gavrilov S.N."/>
            <person name="Kublanov I.V."/>
            <person name="Beletsky A.V."/>
            <person name="Bonch-Osmolovskaya E.A."/>
            <person name="Ravin N.V."/>
        </authorList>
    </citation>
    <scope>NUCLEOTIDE SEQUENCE [LARGE SCALE GENOMIC DNA]</scope>
    <source>
        <strain evidence="9">JCM 17771 / P3M-2</strain>
    </source>
</reference>
<evidence type="ECO:0000256" key="3">
    <source>
        <dbReference type="ARBA" id="ARBA00023125"/>
    </source>
</evidence>
<evidence type="ECO:0000259" key="6">
    <source>
        <dbReference type="PROSITE" id="PS50043"/>
    </source>
</evidence>
<dbReference type="SMART" id="SM00448">
    <property type="entry name" value="REC"/>
    <property type="match status" value="1"/>
</dbReference>
<dbReference type="GO" id="GO:0003677">
    <property type="term" value="F:DNA binding"/>
    <property type="evidence" value="ECO:0007669"/>
    <property type="project" value="UniProtKB-KW"/>
</dbReference>
<dbReference type="PANTHER" id="PTHR43214">
    <property type="entry name" value="TWO-COMPONENT RESPONSE REGULATOR"/>
    <property type="match status" value="1"/>
</dbReference>
<evidence type="ECO:0000313" key="9">
    <source>
        <dbReference type="Proteomes" id="UP000009011"/>
    </source>
</evidence>
<dbReference type="EMBL" id="CP003557">
    <property type="protein sequence ID" value="AFN74481.1"/>
    <property type="molecule type" value="Genomic_DNA"/>
</dbReference>
<evidence type="ECO:0000256" key="2">
    <source>
        <dbReference type="ARBA" id="ARBA00023015"/>
    </source>
</evidence>
<dbReference type="GO" id="GO:0000160">
    <property type="term" value="P:phosphorelay signal transduction system"/>
    <property type="evidence" value="ECO:0007669"/>
    <property type="project" value="InterPro"/>
</dbReference>
<keyword evidence="2" id="KW-0805">Transcription regulation</keyword>
<organism evidence="8 9">
    <name type="scientific">Melioribacter roseus (strain DSM 23840 / JCM 17771 / VKM B-2668 / P3M-2)</name>
    <dbReference type="NCBI Taxonomy" id="1191523"/>
    <lineage>
        <taxon>Bacteria</taxon>
        <taxon>Pseudomonadati</taxon>
        <taxon>Ignavibacteriota</taxon>
        <taxon>Ignavibacteria</taxon>
        <taxon>Ignavibacteriales</taxon>
        <taxon>Melioribacteraceae</taxon>
        <taxon>Melioribacter</taxon>
    </lineage>
</organism>
<dbReference type="PROSITE" id="PS50043">
    <property type="entry name" value="HTH_LUXR_2"/>
    <property type="match status" value="1"/>
</dbReference>
<dbReference type="CDD" id="cd17535">
    <property type="entry name" value="REC_NarL-like"/>
    <property type="match status" value="1"/>
</dbReference>
<dbReference type="AlphaFoldDB" id="I7A3M1"/>
<dbReference type="PANTHER" id="PTHR43214:SF41">
    <property type="entry name" value="NITRATE_NITRITE RESPONSE REGULATOR PROTEIN NARP"/>
    <property type="match status" value="1"/>
</dbReference>
<proteinExistence type="predicted"/>
<dbReference type="STRING" id="1191523.MROS_1244"/>
<accession>I7A3M1</accession>
<sequence length="203" mass="22770">MIREGIKNLIKHESDMKVVGETGNPLDIIDDVMKLKPDLIILDLSMPGRSGLDVLKDIKTLLPESKILVMTMMPEDQFAKRTLKAGASGYITKDSAVDEIINAIRKISSGRKYISQTLAEKLAEDLEENKADKEPLELLSDREMLILKLISTGKSQTDIARDLNLSVSTVNTYRSRILEKLDLKSTADLIRFAIQHNINEYNS</sequence>
<feature type="domain" description="Response regulatory" evidence="7">
    <location>
        <begin position="1"/>
        <end position="108"/>
    </location>
</feature>
<name>I7A3M1_MELRP</name>
<gene>
    <name evidence="8" type="ordered locus">MROS_1244</name>
</gene>
<dbReference type="GO" id="GO:0006355">
    <property type="term" value="P:regulation of DNA-templated transcription"/>
    <property type="evidence" value="ECO:0007669"/>
    <property type="project" value="InterPro"/>
</dbReference>
<dbReference type="HOGENOM" id="CLU_000445_90_1_10"/>
<evidence type="ECO:0000256" key="4">
    <source>
        <dbReference type="ARBA" id="ARBA00023163"/>
    </source>
</evidence>
<dbReference type="InterPro" id="IPR000792">
    <property type="entry name" value="Tscrpt_reg_LuxR_C"/>
</dbReference>
<dbReference type="InterPro" id="IPR001789">
    <property type="entry name" value="Sig_transdc_resp-reg_receiver"/>
</dbReference>
<keyword evidence="4" id="KW-0804">Transcription</keyword>
<feature type="modified residue" description="4-aspartylphosphate" evidence="5">
    <location>
        <position position="43"/>
    </location>
</feature>
<dbReference type="Gene3D" id="3.40.50.2300">
    <property type="match status" value="1"/>
</dbReference>
<dbReference type="Proteomes" id="UP000009011">
    <property type="component" value="Chromosome"/>
</dbReference>
<dbReference type="InterPro" id="IPR011006">
    <property type="entry name" value="CheY-like_superfamily"/>
</dbReference>
<dbReference type="eggNOG" id="COG2197">
    <property type="taxonomic scope" value="Bacteria"/>
</dbReference>
<dbReference type="PROSITE" id="PS50110">
    <property type="entry name" value="RESPONSE_REGULATORY"/>
    <property type="match status" value="1"/>
</dbReference>
<feature type="domain" description="HTH luxR-type" evidence="6">
    <location>
        <begin position="132"/>
        <end position="197"/>
    </location>
</feature>
<keyword evidence="1 5" id="KW-0597">Phosphoprotein</keyword>
<evidence type="ECO:0000313" key="8">
    <source>
        <dbReference type="EMBL" id="AFN74481.1"/>
    </source>
</evidence>
<dbReference type="KEGG" id="mro:MROS_1244"/>
<evidence type="ECO:0000256" key="1">
    <source>
        <dbReference type="ARBA" id="ARBA00022553"/>
    </source>
</evidence>
<dbReference type="InterPro" id="IPR039420">
    <property type="entry name" value="WalR-like"/>
</dbReference>
<dbReference type="Pfam" id="PF00196">
    <property type="entry name" value="GerE"/>
    <property type="match status" value="1"/>
</dbReference>
<evidence type="ECO:0000259" key="7">
    <source>
        <dbReference type="PROSITE" id="PS50110"/>
    </source>
</evidence>